<feature type="domain" description="C2H2-type" evidence="10">
    <location>
        <begin position="367"/>
        <end position="395"/>
    </location>
</feature>
<dbReference type="FunFam" id="3.30.160.60:FF:002343">
    <property type="entry name" value="Zinc finger protein 33A"/>
    <property type="match status" value="1"/>
</dbReference>
<feature type="binding site" evidence="8">
    <location>
        <position position="16"/>
    </location>
    <ligand>
        <name>Zn(2+)</name>
        <dbReference type="ChEBI" id="CHEBI:29105"/>
    </ligand>
</feature>
<evidence type="ECO:0000256" key="1">
    <source>
        <dbReference type="ARBA" id="ARBA00004123"/>
    </source>
</evidence>
<feature type="domain" description="C2H2-type" evidence="10">
    <location>
        <begin position="462"/>
        <end position="489"/>
    </location>
</feature>
<feature type="domain" description="C2H2-type" evidence="10">
    <location>
        <begin position="155"/>
        <end position="183"/>
    </location>
</feature>
<evidence type="ECO:0000256" key="2">
    <source>
        <dbReference type="ARBA" id="ARBA00022723"/>
    </source>
</evidence>
<keyword evidence="2 8" id="KW-0479">Metal-binding</keyword>
<evidence type="ECO:0000256" key="3">
    <source>
        <dbReference type="ARBA" id="ARBA00022737"/>
    </source>
</evidence>
<dbReference type="GO" id="GO:0008270">
    <property type="term" value="F:zinc ion binding"/>
    <property type="evidence" value="ECO:0007669"/>
    <property type="project" value="UniProtKB-UniRule"/>
</dbReference>
<keyword evidence="6" id="KW-0539">Nucleus</keyword>
<dbReference type="GO" id="GO:0005634">
    <property type="term" value="C:nucleus"/>
    <property type="evidence" value="ECO:0007669"/>
    <property type="project" value="UniProtKB-SubCell"/>
</dbReference>
<organism evidence="12">
    <name type="scientific">Culex pipiens</name>
    <name type="common">House mosquito</name>
    <dbReference type="NCBI Taxonomy" id="7175"/>
    <lineage>
        <taxon>Eukaryota</taxon>
        <taxon>Metazoa</taxon>
        <taxon>Ecdysozoa</taxon>
        <taxon>Arthropoda</taxon>
        <taxon>Hexapoda</taxon>
        <taxon>Insecta</taxon>
        <taxon>Pterygota</taxon>
        <taxon>Neoptera</taxon>
        <taxon>Endopterygota</taxon>
        <taxon>Diptera</taxon>
        <taxon>Nematocera</taxon>
        <taxon>Culicoidea</taxon>
        <taxon>Culicidae</taxon>
        <taxon>Culicinae</taxon>
        <taxon>Culicini</taxon>
        <taxon>Culex</taxon>
        <taxon>Culex</taxon>
    </lineage>
</organism>
<evidence type="ECO:0000256" key="5">
    <source>
        <dbReference type="ARBA" id="ARBA00022833"/>
    </source>
</evidence>
<evidence type="ECO:0000256" key="8">
    <source>
        <dbReference type="PROSITE-ProRule" id="PRU01263"/>
    </source>
</evidence>
<dbReference type="PROSITE" id="PS51915">
    <property type="entry name" value="ZAD"/>
    <property type="match status" value="1"/>
</dbReference>
<evidence type="ECO:0000256" key="4">
    <source>
        <dbReference type="ARBA" id="ARBA00022771"/>
    </source>
</evidence>
<evidence type="ECO:0000256" key="7">
    <source>
        <dbReference type="PROSITE-ProRule" id="PRU00042"/>
    </source>
</evidence>
<dbReference type="SMART" id="SM00868">
    <property type="entry name" value="zf-AD"/>
    <property type="match status" value="1"/>
</dbReference>
<dbReference type="Pfam" id="PF13894">
    <property type="entry name" value="zf-C2H2_4"/>
    <property type="match status" value="1"/>
</dbReference>
<dbReference type="FunFam" id="3.30.160.60:FF:000065">
    <property type="entry name" value="B-cell CLL/lymphoma 6, member B"/>
    <property type="match status" value="1"/>
</dbReference>
<dbReference type="SUPFAM" id="SSF57716">
    <property type="entry name" value="Glucocorticoid receptor-like (DNA-binding domain)"/>
    <property type="match status" value="1"/>
</dbReference>
<feature type="compositionally biased region" description="Acidic residues" evidence="9">
    <location>
        <begin position="103"/>
        <end position="131"/>
    </location>
</feature>
<feature type="binding site" evidence="8">
    <location>
        <position position="68"/>
    </location>
    <ligand>
        <name>Zn(2+)</name>
        <dbReference type="ChEBI" id="CHEBI:29105"/>
    </ligand>
</feature>
<name>A0A8D8DJF8_CULPI</name>
<feature type="binding site" evidence="8">
    <location>
        <position position="65"/>
    </location>
    <ligand>
        <name>Zn(2+)</name>
        <dbReference type="ChEBI" id="CHEBI:29105"/>
    </ligand>
</feature>
<feature type="domain" description="C2H2-type" evidence="10">
    <location>
        <begin position="191"/>
        <end position="221"/>
    </location>
</feature>
<evidence type="ECO:0000259" key="11">
    <source>
        <dbReference type="PROSITE" id="PS51915"/>
    </source>
</evidence>
<dbReference type="InterPro" id="IPR036236">
    <property type="entry name" value="Znf_C2H2_sf"/>
</dbReference>
<feature type="domain" description="C2H2-type" evidence="10">
    <location>
        <begin position="490"/>
        <end position="517"/>
    </location>
</feature>
<dbReference type="EMBL" id="HBUE01267521">
    <property type="protein sequence ID" value="CAG6562312.1"/>
    <property type="molecule type" value="Transcribed_RNA"/>
</dbReference>
<comment type="subcellular location">
    <subcellularLocation>
        <location evidence="1">Nucleus</location>
    </subcellularLocation>
</comment>
<keyword evidence="4 7" id="KW-0863">Zinc-finger</keyword>
<feature type="domain" description="C2H2-type" evidence="10">
    <location>
        <begin position="401"/>
        <end position="428"/>
    </location>
</feature>
<proteinExistence type="predicted"/>
<dbReference type="InterPro" id="IPR013087">
    <property type="entry name" value="Znf_C2H2_type"/>
</dbReference>
<dbReference type="InterPro" id="IPR012934">
    <property type="entry name" value="Znf_AD"/>
</dbReference>
<dbReference type="AlphaFoldDB" id="A0A8D8DJF8"/>
<dbReference type="SUPFAM" id="SSF57667">
    <property type="entry name" value="beta-beta-alpha zinc fingers"/>
    <property type="match status" value="4"/>
</dbReference>
<dbReference type="FunFam" id="3.30.160.60:FF:000145">
    <property type="entry name" value="Zinc finger protein 574"/>
    <property type="match status" value="1"/>
</dbReference>
<protein>
    <submittedName>
        <fullName evidence="12">Zinc finger protein 26</fullName>
    </submittedName>
</protein>
<dbReference type="EMBL" id="HBUE01162331">
    <property type="protein sequence ID" value="CAG6510907.1"/>
    <property type="molecule type" value="Transcribed_RNA"/>
</dbReference>
<feature type="domain" description="C2H2-type" evidence="10">
    <location>
        <begin position="518"/>
        <end position="545"/>
    </location>
</feature>
<reference evidence="12" key="1">
    <citation type="submission" date="2021-05" db="EMBL/GenBank/DDBJ databases">
        <authorList>
            <person name="Alioto T."/>
            <person name="Alioto T."/>
            <person name="Gomez Garrido J."/>
        </authorList>
    </citation>
    <scope>NUCLEOTIDE SEQUENCE</scope>
</reference>
<dbReference type="Gene3D" id="3.30.160.60">
    <property type="entry name" value="Classic Zinc Finger"/>
    <property type="match status" value="8"/>
</dbReference>
<dbReference type="GO" id="GO:0006355">
    <property type="term" value="P:regulation of DNA-templated transcription"/>
    <property type="evidence" value="ECO:0007669"/>
    <property type="project" value="UniProtKB-ARBA"/>
</dbReference>
<dbReference type="PANTHER" id="PTHR24377">
    <property type="entry name" value="IP01015P-RELATED"/>
    <property type="match status" value="1"/>
</dbReference>
<keyword evidence="3" id="KW-0677">Repeat</keyword>
<feature type="domain" description="C2H2-type" evidence="10">
    <location>
        <begin position="545"/>
        <end position="570"/>
    </location>
</feature>
<sequence length="570" mass="65920">MDLPEALDMARAASLCRVCLKDAGEDMVPVSYEVDGISIVELIGACSGVEIMENDEDASLPTNCCERCVEALYVAHSIAEQCRESDRKLRSLLDSAKDRRTEEESEDLAEDFSDCSQDESEESEHDSGEDIAQDVELEENLRGLEGPGNSEELNTTCCACRTDFESEEALSDHIKQVHEPERTNDGSKKPFQCDTCFRRYFKKTSLNRHKRLGSVGTAIRVVKQEEPVDHRCCGCRKDFGTEEELRQHSLSVHGPSRTNDETRPFECELCFKRYSCKNSLGRHFKARLLESVPRTVRKLGANQCCGCRVKFANKEQLGQHSKQVHEPDRSDNLGELKPFECEICFSRYSTREAYKRHKSGFQAEQLYRCEQCDKSFVKRVMLRIHEQKFHDGVQNEVIGAYQCTRCGKTFMHPSSLTNHEKWHNQSRDFECSICQKMFLSKGNLQTHMKLHSEPAHQRKAQYECPICRCSFKTPNYLQIHARVHTGEKPHRCTYCSKQFAHMPGLKRHLLTHTEEKQFSCRYCAREFSARPNLLIHEKSHGTEREKCDICGKEFVHVRYLRKHRKRHFKH</sequence>
<feature type="domain" description="ZAD" evidence="11">
    <location>
        <begin position="14"/>
        <end position="92"/>
    </location>
</feature>
<accession>A0A8D8DJF8</accession>
<dbReference type="PROSITE" id="PS50157">
    <property type="entry name" value="ZINC_FINGER_C2H2_2"/>
    <property type="match status" value="11"/>
</dbReference>
<feature type="domain" description="C2H2-type" evidence="10">
    <location>
        <begin position="302"/>
        <end position="330"/>
    </location>
</feature>
<dbReference type="Pfam" id="PF07776">
    <property type="entry name" value="zf-AD"/>
    <property type="match status" value="1"/>
</dbReference>
<feature type="binding site" evidence="8">
    <location>
        <position position="19"/>
    </location>
    <ligand>
        <name>Zn(2+)</name>
        <dbReference type="ChEBI" id="CHEBI:29105"/>
    </ligand>
</feature>
<feature type="region of interest" description="Disordered" evidence="9">
    <location>
        <begin position="97"/>
        <end position="131"/>
    </location>
</feature>
<evidence type="ECO:0000259" key="10">
    <source>
        <dbReference type="PROSITE" id="PS50157"/>
    </source>
</evidence>
<evidence type="ECO:0000313" key="12">
    <source>
        <dbReference type="EMBL" id="CAG6510907.1"/>
    </source>
</evidence>
<dbReference type="SMART" id="SM00355">
    <property type="entry name" value="ZnF_C2H2"/>
    <property type="match status" value="13"/>
</dbReference>
<feature type="domain" description="C2H2-type" evidence="10">
    <location>
        <begin position="429"/>
        <end position="456"/>
    </location>
</feature>
<feature type="domain" description="C2H2-type" evidence="10">
    <location>
        <begin position="230"/>
        <end position="258"/>
    </location>
</feature>
<evidence type="ECO:0000256" key="6">
    <source>
        <dbReference type="ARBA" id="ARBA00023242"/>
    </source>
</evidence>
<dbReference type="PROSITE" id="PS00028">
    <property type="entry name" value="ZINC_FINGER_C2H2_1"/>
    <property type="match status" value="10"/>
</dbReference>
<dbReference type="Pfam" id="PF00096">
    <property type="entry name" value="zf-C2H2"/>
    <property type="match status" value="4"/>
</dbReference>
<dbReference type="Gene3D" id="3.40.1800.20">
    <property type="match status" value="1"/>
</dbReference>
<keyword evidence="5 8" id="KW-0862">Zinc</keyword>
<dbReference type="InterPro" id="IPR050826">
    <property type="entry name" value="Krueppel_C2H2_ZnFinger"/>
</dbReference>
<evidence type="ECO:0000256" key="9">
    <source>
        <dbReference type="SAM" id="MobiDB-lite"/>
    </source>
</evidence>